<dbReference type="Gene3D" id="3.90.800.10">
    <property type="entry name" value="Glutamyl-tRNA Synthetase, Domain 3"/>
    <property type="match status" value="1"/>
</dbReference>
<evidence type="ECO:0000256" key="7">
    <source>
        <dbReference type="HAMAP-Rule" id="MF_00022"/>
    </source>
</evidence>
<dbReference type="InterPro" id="IPR020058">
    <property type="entry name" value="Glu/Gln-tRNA-synth_Ib_cat-dom"/>
</dbReference>
<keyword evidence="5 7" id="KW-0648">Protein biosynthesis</keyword>
<evidence type="ECO:0000256" key="2">
    <source>
        <dbReference type="ARBA" id="ARBA00022598"/>
    </source>
</evidence>
<feature type="domain" description="Glutamyl/glutaminyl-tRNA synthetase class Ib catalytic" evidence="8">
    <location>
        <begin position="6"/>
        <end position="350"/>
    </location>
</feature>
<dbReference type="InterPro" id="IPR020751">
    <property type="entry name" value="aa-tRNA-synth_I_codon-bd_sub2"/>
</dbReference>
<dbReference type="Pfam" id="PF00749">
    <property type="entry name" value="tRNA-synt_1c"/>
    <property type="match status" value="1"/>
</dbReference>
<keyword evidence="11" id="KW-1185">Reference proteome</keyword>
<comment type="similarity">
    <text evidence="1 7">Belongs to the class-I aminoacyl-tRNA synthetase family. Glutamate--tRNA ligase type 1 subfamily.</text>
</comment>
<sequence>MISDRKVRVRFAPSPTGALHLGGVRTALFNYLFARHNGGDFLLRIEDTDQTRYVPGAEEYIIESLKWCGLTVDEGVGAGGEYGPYRQSERKPLYKQYALQLVESGNAYYSFDSADELNAQRAAHEAKGETFMYNAATRKHMKNSLNMSADEVKALLDSGANYVIRFKMPENEDLLLHDIIRGEVHFNTSLLDDKVLFKADGMPTYHLANIVDDHLMKISHVIRGEEWLPSLPLHVLLYRAFGWEDTMPEFAHLPLILKPVGNGKLSKRDGNKMGFPVFPMEFTDPETGEKWHGYKEDGYLPDAFINMLALLGWNPGTEQEIFSLSELCEQFTLERVNKSGARFNPDKAKWFNHKYLVEKSDADLAVMLNELLAKDGISYDMKKLEKICHLLKERANFVADIYNSSQYFYKAPQSYDEKGVKKFWKEGTPALMQELVGVLENVQDFTSPNTEEAVREWVTAKEMGFGKVMSPFRLAIIGAADGPHLFDIIEILGKEETLTRLHRIIDILR</sequence>
<dbReference type="CDD" id="cd00808">
    <property type="entry name" value="GluRS_core"/>
    <property type="match status" value="1"/>
</dbReference>
<dbReference type="PRINTS" id="PR00987">
    <property type="entry name" value="TRNASYNTHGLU"/>
</dbReference>
<dbReference type="InterPro" id="IPR033910">
    <property type="entry name" value="GluRS_core"/>
</dbReference>
<dbReference type="Proteomes" id="UP000646484">
    <property type="component" value="Unassembled WGS sequence"/>
</dbReference>
<dbReference type="RefSeq" id="WP_186974880.1">
    <property type="nucleotide sequence ID" value="NZ_JACOOH010000001.1"/>
</dbReference>
<proteinExistence type="inferred from homology"/>
<evidence type="ECO:0000313" key="10">
    <source>
        <dbReference type="EMBL" id="MBC5620062.1"/>
    </source>
</evidence>
<feature type="short sequence motif" description="'HIGH' region" evidence="7">
    <location>
        <begin position="13"/>
        <end position="23"/>
    </location>
</feature>
<dbReference type="InterPro" id="IPR004527">
    <property type="entry name" value="Glu-tRNA-ligase_bac/mito"/>
</dbReference>
<comment type="subunit">
    <text evidence="7">Monomer.</text>
</comment>
<evidence type="ECO:0000256" key="5">
    <source>
        <dbReference type="ARBA" id="ARBA00022917"/>
    </source>
</evidence>
<feature type="binding site" evidence="7">
    <location>
        <position position="267"/>
    </location>
    <ligand>
        <name>ATP</name>
        <dbReference type="ChEBI" id="CHEBI:30616"/>
    </ligand>
</feature>
<comment type="subcellular location">
    <subcellularLocation>
        <location evidence="7">Cytoplasm</location>
    </subcellularLocation>
</comment>
<evidence type="ECO:0000256" key="3">
    <source>
        <dbReference type="ARBA" id="ARBA00022741"/>
    </source>
</evidence>
<comment type="function">
    <text evidence="7">Catalyzes the attachment of glutamate to tRNA(Glu) in a two-step reaction: glutamate is first activated by ATP to form Glu-AMP and then transferred to the acceptor end of tRNA(Glu).</text>
</comment>
<keyword evidence="4 7" id="KW-0067">ATP-binding</keyword>
<comment type="caution">
    <text evidence="7">Lacks conserved residue(s) required for the propagation of feature annotation.</text>
</comment>
<dbReference type="InterPro" id="IPR000924">
    <property type="entry name" value="Glu/Gln-tRNA-synth"/>
</dbReference>
<gene>
    <name evidence="7" type="primary">gltX</name>
    <name evidence="10" type="ORF">H8S64_03005</name>
</gene>
<evidence type="ECO:0000256" key="6">
    <source>
        <dbReference type="ARBA" id="ARBA00023146"/>
    </source>
</evidence>
<organism evidence="10 11">
    <name type="scientific">Butyricimonas hominis</name>
    <dbReference type="NCBI Taxonomy" id="2763032"/>
    <lineage>
        <taxon>Bacteria</taxon>
        <taxon>Pseudomonadati</taxon>
        <taxon>Bacteroidota</taxon>
        <taxon>Bacteroidia</taxon>
        <taxon>Bacteroidales</taxon>
        <taxon>Odoribacteraceae</taxon>
        <taxon>Butyricimonas</taxon>
    </lineage>
</organism>
<evidence type="ECO:0000313" key="11">
    <source>
        <dbReference type="Proteomes" id="UP000646484"/>
    </source>
</evidence>
<dbReference type="EC" id="6.1.1.17" evidence="7"/>
<keyword evidence="7" id="KW-0963">Cytoplasm</keyword>
<comment type="catalytic activity">
    <reaction evidence="7">
        <text>tRNA(Glu) + L-glutamate + ATP = L-glutamyl-tRNA(Glu) + AMP + diphosphate</text>
        <dbReference type="Rhea" id="RHEA:23540"/>
        <dbReference type="Rhea" id="RHEA-COMP:9663"/>
        <dbReference type="Rhea" id="RHEA-COMP:9680"/>
        <dbReference type="ChEBI" id="CHEBI:29985"/>
        <dbReference type="ChEBI" id="CHEBI:30616"/>
        <dbReference type="ChEBI" id="CHEBI:33019"/>
        <dbReference type="ChEBI" id="CHEBI:78442"/>
        <dbReference type="ChEBI" id="CHEBI:78520"/>
        <dbReference type="ChEBI" id="CHEBI:456215"/>
        <dbReference type="EC" id="6.1.1.17"/>
    </reaction>
</comment>
<dbReference type="HAMAP" id="MF_00022">
    <property type="entry name" value="Glu_tRNA_synth_type1"/>
    <property type="match status" value="1"/>
</dbReference>
<accession>A0ABR7CWQ1</accession>
<feature type="domain" description="Aminoacyl-tRNA synthetase class I anticodon-binding" evidence="9">
    <location>
        <begin position="369"/>
        <end position="505"/>
    </location>
</feature>
<dbReference type="SUPFAM" id="SSF48163">
    <property type="entry name" value="An anticodon-binding domain of class I aminoacyl-tRNA synthetases"/>
    <property type="match status" value="1"/>
</dbReference>
<feature type="short sequence motif" description="'KMSKS' region" evidence="7">
    <location>
        <begin position="264"/>
        <end position="268"/>
    </location>
</feature>
<dbReference type="PROSITE" id="PS00178">
    <property type="entry name" value="AA_TRNA_LIGASE_I"/>
    <property type="match status" value="1"/>
</dbReference>
<dbReference type="PANTHER" id="PTHR43311">
    <property type="entry name" value="GLUTAMATE--TRNA LIGASE"/>
    <property type="match status" value="1"/>
</dbReference>
<dbReference type="Gene3D" id="1.10.10.350">
    <property type="match status" value="1"/>
</dbReference>
<evidence type="ECO:0000259" key="8">
    <source>
        <dbReference type="Pfam" id="PF00749"/>
    </source>
</evidence>
<comment type="caution">
    <text evidence="10">The sequence shown here is derived from an EMBL/GenBank/DDBJ whole genome shotgun (WGS) entry which is preliminary data.</text>
</comment>
<dbReference type="InterPro" id="IPR008925">
    <property type="entry name" value="aa_tRNA-synth_I_cd-bd_sf"/>
</dbReference>
<dbReference type="SUPFAM" id="SSF52374">
    <property type="entry name" value="Nucleotidylyl transferase"/>
    <property type="match status" value="1"/>
</dbReference>
<dbReference type="InterPro" id="IPR014729">
    <property type="entry name" value="Rossmann-like_a/b/a_fold"/>
</dbReference>
<dbReference type="InterPro" id="IPR049940">
    <property type="entry name" value="GluQ/Sye"/>
</dbReference>
<name>A0ABR7CWQ1_9BACT</name>
<dbReference type="InterPro" id="IPR045462">
    <property type="entry name" value="aa-tRNA-synth_I_cd-bd"/>
</dbReference>
<dbReference type="Pfam" id="PF19269">
    <property type="entry name" value="Anticodon_2"/>
    <property type="match status" value="1"/>
</dbReference>
<dbReference type="InterPro" id="IPR020061">
    <property type="entry name" value="Glu_tRNA_lig_a-bdl"/>
</dbReference>
<dbReference type="Gene3D" id="3.40.50.620">
    <property type="entry name" value="HUPs"/>
    <property type="match status" value="1"/>
</dbReference>
<dbReference type="PANTHER" id="PTHR43311:SF2">
    <property type="entry name" value="GLUTAMATE--TRNA LIGASE, MITOCHONDRIAL-RELATED"/>
    <property type="match status" value="1"/>
</dbReference>
<dbReference type="Gene3D" id="1.10.1160.10">
    <property type="entry name" value="Glutamyl-trna Synthetase, Domain 2"/>
    <property type="match status" value="1"/>
</dbReference>
<evidence type="ECO:0000256" key="1">
    <source>
        <dbReference type="ARBA" id="ARBA00007894"/>
    </source>
</evidence>
<evidence type="ECO:0000259" key="9">
    <source>
        <dbReference type="Pfam" id="PF19269"/>
    </source>
</evidence>
<dbReference type="NCBIfam" id="TIGR00464">
    <property type="entry name" value="gltX_bact"/>
    <property type="match status" value="1"/>
</dbReference>
<dbReference type="EMBL" id="JACOOH010000001">
    <property type="protein sequence ID" value="MBC5620062.1"/>
    <property type="molecule type" value="Genomic_DNA"/>
</dbReference>
<keyword evidence="6 7" id="KW-0030">Aminoacyl-tRNA synthetase</keyword>
<dbReference type="InterPro" id="IPR001412">
    <property type="entry name" value="aa-tRNA-synth_I_CS"/>
</dbReference>
<keyword evidence="3 7" id="KW-0547">Nucleotide-binding</keyword>
<dbReference type="GO" id="GO:0004818">
    <property type="term" value="F:glutamate-tRNA ligase activity"/>
    <property type="evidence" value="ECO:0007669"/>
    <property type="project" value="UniProtKB-EC"/>
</dbReference>
<reference evidence="10 11" key="1">
    <citation type="submission" date="2020-08" db="EMBL/GenBank/DDBJ databases">
        <title>Genome public.</title>
        <authorList>
            <person name="Liu C."/>
            <person name="Sun Q."/>
        </authorList>
    </citation>
    <scope>NUCLEOTIDE SEQUENCE [LARGE SCALE GENOMIC DNA]</scope>
    <source>
        <strain evidence="10 11">NSJ-56</strain>
    </source>
</reference>
<evidence type="ECO:0000256" key="4">
    <source>
        <dbReference type="ARBA" id="ARBA00022840"/>
    </source>
</evidence>
<keyword evidence="2 7" id="KW-0436">Ligase</keyword>
<protein>
    <recommendedName>
        <fullName evidence="7">Glutamate--tRNA ligase</fullName>
        <ecNumber evidence="7">6.1.1.17</ecNumber>
    </recommendedName>
    <alternativeName>
        <fullName evidence="7">Glutamyl-tRNA synthetase</fullName>
        <shortName evidence="7">GluRS</shortName>
    </alternativeName>
</protein>